<dbReference type="Proteomes" id="UP000239872">
    <property type="component" value="Unassembled WGS sequence"/>
</dbReference>
<feature type="transmembrane region" description="Helical" evidence="1">
    <location>
        <begin position="6"/>
        <end position="26"/>
    </location>
</feature>
<reference evidence="2 3" key="1">
    <citation type="submission" date="2018-01" db="EMBL/GenBank/DDBJ databases">
        <title>A novel member of the phylum Bacteroidetes isolated from glacier ice.</title>
        <authorList>
            <person name="Liu Q."/>
            <person name="Xin Y.-H."/>
        </authorList>
    </citation>
    <scope>NUCLEOTIDE SEQUENCE [LARGE SCALE GENOMIC DNA]</scope>
    <source>
        <strain evidence="2 3">RB1R16</strain>
    </source>
</reference>
<feature type="transmembrane region" description="Helical" evidence="1">
    <location>
        <begin position="115"/>
        <end position="134"/>
    </location>
</feature>
<keyword evidence="3" id="KW-1185">Reference proteome</keyword>
<organism evidence="2 3">
    <name type="scientific">Flavipsychrobacter stenotrophus</name>
    <dbReference type="NCBI Taxonomy" id="2077091"/>
    <lineage>
        <taxon>Bacteria</taxon>
        <taxon>Pseudomonadati</taxon>
        <taxon>Bacteroidota</taxon>
        <taxon>Chitinophagia</taxon>
        <taxon>Chitinophagales</taxon>
        <taxon>Chitinophagaceae</taxon>
        <taxon>Flavipsychrobacter</taxon>
    </lineage>
</organism>
<accession>A0A2S7T1V4</accession>
<sequence length="210" mass="23978">MRVYPSYAFIPIYFIYLLTQGGKSIPEAIAALPSTSKYLLLLYMSSYVLISGMNYLIVSDQYKATWVFYASPVTTPGHIMIGAFKALCVKLFLPFFTLITVFVLWIWGWGVLPDILLALLNVLLLSTCLVRISFRQLPFSSMEQAKQNGGKVLKSLLAMLIPFTLGIGHYFALDIWWLKLTFVLLSSAMLWLLWQSYMDTSWDNIRKEDA</sequence>
<name>A0A2S7T1V4_9BACT</name>
<keyword evidence="1" id="KW-1133">Transmembrane helix</keyword>
<protein>
    <submittedName>
        <fullName evidence="2">Uncharacterized protein</fullName>
    </submittedName>
</protein>
<feature type="transmembrane region" description="Helical" evidence="1">
    <location>
        <begin position="91"/>
        <end position="109"/>
    </location>
</feature>
<feature type="transmembrane region" description="Helical" evidence="1">
    <location>
        <begin position="155"/>
        <end position="172"/>
    </location>
</feature>
<dbReference type="EMBL" id="PPSL01000001">
    <property type="protein sequence ID" value="PQJ12827.1"/>
    <property type="molecule type" value="Genomic_DNA"/>
</dbReference>
<dbReference type="RefSeq" id="WP_105037711.1">
    <property type="nucleotide sequence ID" value="NZ_PPSL01000001.1"/>
</dbReference>
<evidence type="ECO:0000313" key="3">
    <source>
        <dbReference type="Proteomes" id="UP000239872"/>
    </source>
</evidence>
<dbReference type="OrthoDB" id="2659138at2"/>
<keyword evidence="1" id="KW-0472">Membrane</keyword>
<dbReference type="AlphaFoldDB" id="A0A2S7T1V4"/>
<comment type="caution">
    <text evidence="2">The sequence shown here is derived from an EMBL/GenBank/DDBJ whole genome shotgun (WGS) entry which is preliminary data.</text>
</comment>
<keyword evidence="1" id="KW-0812">Transmembrane</keyword>
<gene>
    <name evidence="2" type="ORF">CJD36_003530</name>
</gene>
<evidence type="ECO:0000313" key="2">
    <source>
        <dbReference type="EMBL" id="PQJ12827.1"/>
    </source>
</evidence>
<feature type="transmembrane region" description="Helical" evidence="1">
    <location>
        <begin position="38"/>
        <end position="58"/>
    </location>
</feature>
<proteinExistence type="predicted"/>
<feature type="transmembrane region" description="Helical" evidence="1">
    <location>
        <begin position="178"/>
        <end position="197"/>
    </location>
</feature>
<evidence type="ECO:0000256" key="1">
    <source>
        <dbReference type="SAM" id="Phobius"/>
    </source>
</evidence>